<name>A0ABD1LH71_9FABA</name>
<dbReference type="PANTHER" id="PTHR33696:SF20">
    <property type="entry name" value="DUF688 FAMILY PROTEIN"/>
    <property type="match status" value="1"/>
</dbReference>
<feature type="region of interest" description="Disordered" evidence="1">
    <location>
        <begin position="27"/>
        <end position="60"/>
    </location>
</feature>
<evidence type="ECO:0000313" key="3">
    <source>
        <dbReference type="Proteomes" id="UP001603857"/>
    </source>
</evidence>
<gene>
    <name evidence="2" type="ORF">Fmac_027250</name>
</gene>
<feature type="region of interest" description="Disordered" evidence="1">
    <location>
        <begin position="70"/>
        <end position="89"/>
    </location>
</feature>
<feature type="compositionally biased region" description="Polar residues" evidence="1">
    <location>
        <begin position="33"/>
        <end position="42"/>
    </location>
</feature>
<dbReference type="PANTHER" id="PTHR33696">
    <property type="entry name" value="T22J18.15-RELATED"/>
    <property type="match status" value="1"/>
</dbReference>
<evidence type="ECO:0000313" key="2">
    <source>
        <dbReference type="EMBL" id="KAL2322871.1"/>
    </source>
</evidence>
<proteinExistence type="predicted"/>
<dbReference type="Proteomes" id="UP001603857">
    <property type="component" value="Unassembled WGS sequence"/>
</dbReference>
<keyword evidence="3" id="KW-1185">Reference proteome</keyword>
<dbReference type="AlphaFoldDB" id="A0ABD1LH71"/>
<protein>
    <submittedName>
        <fullName evidence="2">Uncharacterized protein</fullName>
    </submittedName>
</protein>
<accession>A0ABD1LH71</accession>
<sequence>MSHRKSHSHGSIPFSWEDKPGVCKTPNECPLNIGSQQGITQKSSSTLLPPPPLVDPSHLSNSRRMLDKKIPLPPCLLQPPRRSTSEKDKGFRWQEDPFLVAYKECTKSEKNYKVPRKNKRGVGSNFSLSKSIFSCRSANDVQDDIYVKLSRRPCLPAGRDRSLTLEDEHKRGFNYETWL</sequence>
<dbReference type="EMBL" id="JBGMDY010000009">
    <property type="protein sequence ID" value="KAL2322871.1"/>
    <property type="molecule type" value="Genomic_DNA"/>
</dbReference>
<comment type="caution">
    <text evidence="2">The sequence shown here is derived from an EMBL/GenBank/DDBJ whole genome shotgun (WGS) entry which is preliminary data.</text>
</comment>
<reference evidence="2 3" key="1">
    <citation type="submission" date="2024-08" db="EMBL/GenBank/DDBJ databases">
        <title>Insights into the chromosomal genome structure of Flemingia macrophylla.</title>
        <authorList>
            <person name="Ding Y."/>
            <person name="Zhao Y."/>
            <person name="Bi W."/>
            <person name="Wu M."/>
            <person name="Zhao G."/>
            <person name="Gong Y."/>
            <person name="Li W."/>
            <person name="Zhang P."/>
        </authorList>
    </citation>
    <scope>NUCLEOTIDE SEQUENCE [LARGE SCALE GENOMIC DNA]</scope>
    <source>
        <strain evidence="2">DYQJB</strain>
        <tissue evidence="2">Leaf</tissue>
    </source>
</reference>
<evidence type="ECO:0000256" key="1">
    <source>
        <dbReference type="SAM" id="MobiDB-lite"/>
    </source>
</evidence>
<organism evidence="2 3">
    <name type="scientific">Flemingia macrophylla</name>
    <dbReference type="NCBI Taxonomy" id="520843"/>
    <lineage>
        <taxon>Eukaryota</taxon>
        <taxon>Viridiplantae</taxon>
        <taxon>Streptophyta</taxon>
        <taxon>Embryophyta</taxon>
        <taxon>Tracheophyta</taxon>
        <taxon>Spermatophyta</taxon>
        <taxon>Magnoliopsida</taxon>
        <taxon>eudicotyledons</taxon>
        <taxon>Gunneridae</taxon>
        <taxon>Pentapetalae</taxon>
        <taxon>rosids</taxon>
        <taxon>fabids</taxon>
        <taxon>Fabales</taxon>
        <taxon>Fabaceae</taxon>
        <taxon>Papilionoideae</taxon>
        <taxon>50 kb inversion clade</taxon>
        <taxon>NPAAA clade</taxon>
        <taxon>indigoferoid/millettioid clade</taxon>
        <taxon>Phaseoleae</taxon>
        <taxon>Flemingia</taxon>
    </lineage>
</organism>